<name>A0A914XLX5_9BILA</name>
<evidence type="ECO:0000313" key="3">
    <source>
        <dbReference type="Proteomes" id="UP000887566"/>
    </source>
</evidence>
<evidence type="ECO:0000313" key="4">
    <source>
        <dbReference type="WBParaSite" id="PSAMB.scaffold8761size5821.g31761.t1"/>
    </source>
</evidence>
<organism evidence="3 4">
    <name type="scientific">Plectus sambesii</name>
    <dbReference type="NCBI Taxonomy" id="2011161"/>
    <lineage>
        <taxon>Eukaryota</taxon>
        <taxon>Metazoa</taxon>
        <taxon>Ecdysozoa</taxon>
        <taxon>Nematoda</taxon>
        <taxon>Chromadorea</taxon>
        <taxon>Plectida</taxon>
        <taxon>Plectina</taxon>
        <taxon>Plectoidea</taxon>
        <taxon>Plectidae</taxon>
        <taxon>Plectus</taxon>
    </lineage>
</organism>
<dbReference type="Pfam" id="PF23003">
    <property type="entry name" value="Fn1_2"/>
    <property type="match status" value="1"/>
</dbReference>
<keyword evidence="3" id="KW-1185">Reference proteome</keyword>
<dbReference type="InterPro" id="IPR055119">
    <property type="entry name" value="Mig18_Fn1"/>
</dbReference>
<feature type="domain" description="Abnormal cell migration protein 18-like fibronectin type I" evidence="2">
    <location>
        <begin position="43"/>
        <end position="107"/>
    </location>
</feature>
<accession>A0A914XLX5</accession>
<evidence type="ECO:0000259" key="2">
    <source>
        <dbReference type="Pfam" id="PF23003"/>
    </source>
</evidence>
<keyword evidence="1" id="KW-0732">Signal</keyword>
<protein>
    <recommendedName>
        <fullName evidence="2">Abnormal cell migration protein 18-like fibronectin type I domain-containing protein</fullName>
    </recommendedName>
</protein>
<reference evidence="4" key="1">
    <citation type="submission" date="2022-11" db="UniProtKB">
        <authorList>
            <consortium name="WormBaseParasite"/>
        </authorList>
    </citation>
    <scope>IDENTIFICATION</scope>
</reference>
<feature type="chain" id="PRO_5037379910" description="Abnormal cell migration protein 18-like fibronectin type I domain-containing protein" evidence="1">
    <location>
        <begin position="22"/>
        <end position="278"/>
    </location>
</feature>
<proteinExistence type="predicted"/>
<dbReference type="Proteomes" id="UP000887566">
    <property type="component" value="Unplaced"/>
</dbReference>
<dbReference type="WBParaSite" id="PSAMB.scaffold8761size5821.g31761.t1">
    <property type="protein sequence ID" value="PSAMB.scaffold8761size5821.g31761.t1"/>
    <property type="gene ID" value="PSAMB.scaffold8761size5821.g31761"/>
</dbReference>
<sequence>MASFLLRAVFLLCLLWGISDGRRLPRQAGVPKVQSRVVVVGTSGCNANGKEYKTGEEWTTGHLRYQCSEYGYNIIGCTLSSGKVLKVNEDFVSNNTAYRCYRVGNATRTYYQEFTCGLTGAPSCELKPITKETENQALGGFQPSNAQPVVFGQLPPGWKIVDDQGKPIEVKSGPAAGGTQTIISSTRVIADAGNAGSGVVGAPLSVASKTGGMVARAAGENGAATSGMTGMAGTHSSVNWNGKSKGGIGVGPGTFIIRSGPTGSATSFVPAGASTGSG</sequence>
<feature type="signal peptide" evidence="1">
    <location>
        <begin position="1"/>
        <end position="21"/>
    </location>
</feature>
<dbReference type="AlphaFoldDB" id="A0A914XLX5"/>
<evidence type="ECO:0000256" key="1">
    <source>
        <dbReference type="SAM" id="SignalP"/>
    </source>
</evidence>